<keyword evidence="3" id="KW-1185">Reference proteome</keyword>
<evidence type="ECO:0000313" key="3">
    <source>
        <dbReference type="Proteomes" id="UP000251135"/>
    </source>
</evidence>
<dbReference type="GO" id="GO:0008270">
    <property type="term" value="F:zinc ion binding"/>
    <property type="evidence" value="ECO:0007669"/>
    <property type="project" value="InterPro"/>
</dbReference>
<dbReference type="CDD" id="cd00085">
    <property type="entry name" value="HNHc"/>
    <property type="match status" value="1"/>
</dbReference>
<dbReference type="EMBL" id="MUXE01000024">
    <property type="protein sequence ID" value="PUE63410.1"/>
    <property type="molecule type" value="Genomic_DNA"/>
</dbReference>
<dbReference type="Gene3D" id="1.10.30.50">
    <property type="match status" value="1"/>
</dbReference>
<organism evidence="2 3">
    <name type="scientific">Arcobacter caeni</name>
    <dbReference type="NCBI Taxonomy" id="1912877"/>
    <lineage>
        <taxon>Bacteria</taxon>
        <taxon>Pseudomonadati</taxon>
        <taxon>Campylobacterota</taxon>
        <taxon>Epsilonproteobacteria</taxon>
        <taxon>Campylobacterales</taxon>
        <taxon>Arcobacteraceae</taxon>
        <taxon>Arcobacter</taxon>
    </lineage>
</organism>
<dbReference type="Pfam" id="PF01844">
    <property type="entry name" value="HNH"/>
    <property type="match status" value="1"/>
</dbReference>
<dbReference type="GO" id="GO:0004519">
    <property type="term" value="F:endonuclease activity"/>
    <property type="evidence" value="ECO:0007669"/>
    <property type="project" value="InterPro"/>
</dbReference>
<feature type="domain" description="HNH" evidence="1">
    <location>
        <begin position="119"/>
        <end position="162"/>
    </location>
</feature>
<evidence type="ECO:0000259" key="1">
    <source>
        <dbReference type="Pfam" id="PF01844"/>
    </source>
</evidence>
<sequence length="184" mass="21858">MYKEKIFKVKIKAKEDEGFPLFLKDLKSYMLHHHPKIDIDYRIVEKTKDEENMELRQTLIIESVIKQFFNYPYPKETQATIPREKLWINYEEKSKSNPKYPSDWALRKEFAWKRDHKNCSRCGNELNIDEAYTSFVKEITDGGGYNLENIMTLCVNCNKILNSKNPRSTISSLNLNDNLMSFMK</sequence>
<dbReference type="InterPro" id="IPR003615">
    <property type="entry name" value="HNH_nuc"/>
</dbReference>
<accession>A0A363CWD3</accession>
<proteinExistence type="predicted"/>
<name>A0A363CWD3_9BACT</name>
<evidence type="ECO:0000313" key="2">
    <source>
        <dbReference type="EMBL" id="PUE63410.1"/>
    </source>
</evidence>
<dbReference type="InterPro" id="IPR002711">
    <property type="entry name" value="HNH"/>
</dbReference>
<protein>
    <recommendedName>
        <fullName evidence="1">HNH domain-containing protein</fullName>
    </recommendedName>
</protein>
<gene>
    <name evidence="2" type="ORF">B0174_11440</name>
</gene>
<reference evidence="2 3" key="1">
    <citation type="submission" date="2017-02" db="EMBL/GenBank/DDBJ databases">
        <title>Arcobacter caeni sp. nov, a new Arcobacter species isolated from reclaimed water.</title>
        <authorList>
            <person name="Figueras M.J."/>
            <person name="Perez-Cataluna A."/>
            <person name="Salas-Masso N."/>
        </authorList>
    </citation>
    <scope>NUCLEOTIDE SEQUENCE [LARGE SCALE GENOMIC DNA]</scope>
    <source>
        <strain evidence="2 3">RW17-10</strain>
    </source>
</reference>
<dbReference type="Proteomes" id="UP000251135">
    <property type="component" value="Unassembled WGS sequence"/>
</dbReference>
<dbReference type="AlphaFoldDB" id="A0A363CWD3"/>
<dbReference type="GO" id="GO:0003676">
    <property type="term" value="F:nucleic acid binding"/>
    <property type="evidence" value="ECO:0007669"/>
    <property type="project" value="InterPro"/>
</dbReference>
<comment type="caution">
    <text evidence="2">The sequence shown here is derived from an EMBL/GenBank/DDBJ whole genome shotgun (WGS) entry which is preliminary data.</text>
</comment>